<accession>A0A1W1DZA7</accession>
<evidence type="ECO:0000259" key="1">
    <source>
        <dbReference type="Pfam" id="PF02397"/>
    </source>
</evidence>
<dbReference type="Pfam" id="PF02397">
    <property type="entry name" value="Bac_transf"/>
    <property type="match status" value="1"/>
</dbReference>
<keyword evidence="2" id="KW-0808">Transferase</keyword>
<feature type="domain" description="Bacterial sugar transferase" evidence="1">
    <location>
        <begin position="1"/>
        <end position="137"/>
    </location>
</feature>
<evidence type="ECO:0000313" key="2">
    <source>
        <dbReference type="EMBL" id="SFV86911.1"/>
    </source>
</evidence>
<dbReference type="EMBL" id="FPHY01000123">
    <property type="protein sequence ID" value="SFV86911.1"/>
    <property type="molecule type" value="Genomic_DNA"/>
</dbReference>
<dbReference type="PANTHER" id="PTHR30576:SF20">
    <property type="entry name" value="QUINOVOSAMINEPHOSPHOTRANSFERAE-RELATED"/>
    <property type="match status" value="1"/>
</dbReference>
<dbReference type="PANTHER" id="PTHR30576">
    <property type="entry name" value="COLANIC BIOSYNTHESIS UDP-GLUCOSE LIPID CARRIER TRANSFERASE"/>
    <property type="match status" value="1"/>
</dbReference>
<evidence type="ECO:0000313" key="3">
    <source>
        <dbReference type="EMBL" id="SFV87810.1"/>
    </source>
</evidence>
<dbReference type="GO" id="GO:0016780">
    <property type="term" value="F:phosphotransferase activity, for other substituted phosphate groups"/>
    <property type="evidence" value="ECO:0007669"/>
    <property type="project" value="TreeGrafter"/>
</dbReference>
<organism evidence="2">
    <name type="scientific">hydrothermal vent metagenome</name>
    <dbReference type="NCBI Taxonomy" id="652676"/>
    <lineage>
        <taxon>unclassified sequences</taxon>
        <taxon>metagenomes</taxon>
        <taxon>ecological metagenomes</taxon>
    </lineage>
</organism>
<gene>
    <name evidence="2" type="ORF">MNB_SUP05-SYMBIONT-4-220</name>
    <name evidence="3" type="ORF">MNB_SUP05-SYMBIONT-5-407</name>
</gene>
<dbReference type="EC" id="2.7.-.-" evidence="2"/>
<sequence length="185" mass="21129">MVVDADKTGVDSTSSNDMRITPIGHFIRQYKLDELTQLWNVLWGDMSLVGPRPNVKNETDLYTDTEKKLLNIRPGITDFSSIVFSDEGEILEGRDDPDLAYNRLIRPWKSRLGLIYMENRSTLLDLKLIFYTVIAIISRPKALNWVTMQLTKMKVEAGVVTISKREITLYPFPPPGTNEIVKGRL</sequence>
<name>A0A1W1DZA7_9ZZZZ</name>
<proteinExistence type="predicted"/>
<dbReference type="AlphaFoldDB" id="A0A1W1DZA7"/>
<dbReference type="InterPro" id="IPR003362">
    <property type="entry name" value="Bact_transf"/>
</dbReference>
<reference evidence="2" key="1">
    <citation type="submission" date="2016-10" db="EMBL/GenBank/DDBJ databases">
        <authorList>
            <person name="de Groot N.N."/>
        </authorList>
    </citation>
    <scope>NUCLEOTIDE SEQUENCE</scope>
</reference>
<dbReference type="EMBL" id="FPHZ01000087">
    <property type="protein sequence ID" value="SFV87810.1"/>
    <property type="molecule type" value="Genomic_DNA"/>
</dbReference>
<protein>
    <submittedName>
        <fullName evidence="2">Probable CPS biosynthesis glycosyltransferase</fullName>
        <ecNumber evidence="2">2.7.-.-</ecNumber>
    </submittedName>
</protein>